<dbReference type="EMBL" id="CABIJS010000488">
    <property type="protein sequence ID" value="VUZ52300.1"/>
    <property type="molecule type" value="Genomic_DNA"/>
</dbReference>
<keyword evidence="3" id="KW-1185">Reference proteome</keyword>
<dbReference type="Proteomes" id="UP000321570">
    <property type="component" value="Unassembled WGS sequence"/>
</dbReference>
<evidence type="ECO:0000256" key="1">
    <source>
        <dbReference type="SAM" id="MobiDB-lite"/>
    </source>
</evidence>
<feature type="compositionally biased region" description="Low complexity" evidence="1">
    <location>
        <begin position="114"/>
        <end position="124"/>
    </location>
</feature>
<reference evidence="2 3" key="1">
    <citation type="submission" date="2019-07" db="EMBL/GenBank/DDBJ databases">
        <authorList>
            <person name="Jastrzebski P J."/>
            <person name="Paukszto L."/>
            <person name="Jastrzebski P J."/>
        </authorList>
    </citation>
    <scope>NUCLEOTIDE SEQUENCE [LARGE SCALE GENOMIC DNA]</scope>
    <source>
        <strain evidence="2 3">WMS-il1</strain>
    </source>
</reference>
<dbReference type="AlphaFoldDB" id="A0A564YYN5"/>
<feature type="non-terminal residue" evidence="2">
    <location>
        <position position="1"/>
    </location>
</feature>
<gene>
    <name evidence="2" type="ORF">WMSIL1_LOCUS10915</name>
</gene>
<evidence type="ECO:0000313" key="3">
    <source>
        <dbReference type="Proteomes" id="UP000321570"/>
    </source>
</evidence>
<sequence length="124" mass="13411">EETPETTGSSTSKTDLLPAESPKEYSVIKINSTMLNVTWNFKTLSQNGVKTLTIALTPISSKPRMRNAKISQRSKTIRLPSSSTEYNLVVQEIGGSNRSLNLGRFGAKSEETPETTGSSTSKTG</sequence>
<feature type="non-terminal residue" evidence="2">
    <location>
        <position position="124"/>
    </location>
</feature>
<feature type="region of interest" description="Disordered" evidence="1">
    <location>
        <begin position="98"/>
        <end position="124"/>
    </location>
</feature>
<evidence type="ECO:0000313" key="2">
    <source>
        <dbReference type="EMBL" id="VUZ52300.1"/>
    </source>
</evidence>
<name>A0A564YYN5_HYMDI</name>
<protein>
    <submittedName>
        <fullName evidence="2">Uncharacterized protein</fullName>
    </submittedName>
</protein>
<organism evidence="2 3">
    <name type="scientific">Hymenolepis diminuta</name>
    <name type="common">Rat tapeworm</name>
    <dbReference type="NCBI Taxonomy" id="6216"/>
    <lineage>
        <taxon>Eukaryota</taxon>
        <taxon>Metazoa</taxon>
        <taxon>Spiralia</taxon>
        <taxon>Lophotrochozoa</taxon>
        <taxon>Platyhelminthes</taxon>
        <taxon>Cestoda</taxon>
        <taxon>Eucestoda</taxon>
        <taxon>Cyclophyllidea</taxon>
        <taxon>Hymenolepididae</taxon>
        <taxon>Hymenolepis</taxon>
    </lineage>
</organism>
<proteinExistence type="predicted"/>
<accession>A0A564YYN5</accession>
<feature type="region of interest" description="Disordered" evidence="1">
    <location>
        <begin position="1"/>
        <end position="20"/>
    </location>
</feature>
<feature type="compositionally biased region" description="Low complexity" evidence="1">
    <location>
        <begin position="1"/>
        <end position="14"/>
    </location>
</feature>